<dbReference type="EMBL" id="JAGYHF010000004">
    <property type="protein sequence ID" value="MBS4078467.1"/>
    <property type="molecule type" value="Genomic_DNA"/>
</dbReference>
<evidence type="ECO:0008006" key="4">
    <source>
        <dbReference type="Google" id="ProtNLM"/>
    </source>
</evidence>
<keyword evidence="3" id="KW-1185">Reference proteome</keyword>
<name>A0ABS5MY20_9PSED</name>
<gene>
    <name evidence="2" type="ORF">KFS80_09250</name>
</gene>
<comment type="caution">
    <text evidence="2">The sequence shown here is derived from an EMBL/GenBank/DDBJ whole genome shotgun (WGS) entry which is preliminary data.</text>
</comment>
<organism evidence="2 3">
    <name type="scientific">Pseudomonas rustica</name>
    <dbReference type="NCBI Taxonomy" id="2827099"/>
    <lineage>
        <taxon>Bacteria</taxon>
        <taxon>Pseudomonadati</taxon>
        <taxon>Pseudomonadota</taxon>
        <taxon>Gammaproteobacteria</taxon>
        <taxon>Pseudomonadales</taxon>
        <taxon>Pseudomonadaceae</taxon>
        <taxon>Pseudomonas</taxon>
    </lineage>
</organism>
<dbReference type="RefSeq" id="WP_159815700.1">
    <property type="nucleotide sequence ID" value="NZ_JAGYHF010000004.1"/>
</dbReference>
<evidence type="ECO:0000313" key="3">
    <source>
        <dbReference type="Proteomes" id="UP000676035"/>
    </source>
</evidence>
<feature type="compositionally biased region" description="Pro residues" evidence="1">
    <location>
        <begin position="1"/>
        <end position="11"/>
    </location>
</feature>
<proteinExistence type="predicted"/>
<evidence type="ECO:0000256" key="1">
    <source>
        <dbReference type="SAM" id="MobiDB-lite"/>
    </source>
</evidence>
<sequence>MFKVTPNPPATDPASPYESSQSKKFHEAAERALDHYLGPPTAEIMAAPYVSNRLFMVNPASANEPLLADASESLGSACVMINDLAGMLEGTHRRTLLGIAQVVMLGELAVNQVLDNLVPVD</sequence>
<evidence type="ECO:0000313" key="2">
    <source>
        <dbReference type="EMBL" id="MBS4078467.1"/>
    </source>
</evidence>
<dbReference type="Pfam" id="PF19619">
    <property type="entry name" value="DUF6124"/>
    <property type="match status" value="1"/>
</dbReference>
<protein>
    <recommendedName>
        <fullName evidence="4">DUF3077 domain-containing protein</fullName>
    </recommendedName>
</protein>
<dbReference type="Proteomes" id="UP000676035">
    <property type="component" value="Unassembled WGS sequence"/>
</dbReference>
<accession>A0ABS5MY20</accession>
<feature type="region of interest" description="Disordered" evidence="1">
    <location>
        <begin position="1"/>
        <end position="24"/>
    </location>
</feature>
<reference evidence="2 3" key="1">
    <citation type="submission" date="2021-04" db="EMBL/GenBank/DDBJ databases">
        <title>Pseudomonas rustica sp. nov. isolated from raw milk.</title>
        <authorList>
            <person name="Fiedler G."/>
            <person name="Gieschler S."/>
            <person name="Kabisch J."/>
            <person name="Grimmler C."/>
            <person name="Brinks E."/>
            <person name="Wagner N."/>
            <person name="Hetzer B."/>
            <person name="Franz C.M.A.P."/>
            <person name="Boehnlein C."/>
        </authorList>
    </citation>
    <scope>NUCLEOTIDE SEQUENCE [LARGE SCALE GENOMIC DNA]</scope>
    <source>
        <strain evidence="2 3">MBT-4</strain>
    </source>
</reference>